<evidence type="ECO:0000259" key="1">
    <source>
        <dbReference type="PROSITE" id="PS51186"/>
    </source>
</evidence>
<evidence type="ECO:0000313" key="3">
    <source>
        <dbReference type="Proteomes" id="UP000886722"/>
    </source>
</evidence>
<gene>
    <name evidence="2" type="ORF">IAD06_07885</name>
</gene>
<feature type="domain" description="N-acetyltransferase" evidence="1">
    <location>
        <begin position="2"/>
        <end position="151"/>
    </location>
</feature>
<dbReference type="GO" id="GO:0016747">
    <property type="term" value="F:acyltransferase activity, transferring groups other than amino-acyl groups"/>
    <property type="evidence" value="ECO:0007669"/>
    <property type="project" value="InterPro"/>
</dbReference>
<dbReference type="InterPro" id="IPR000182">
    <property type="entry name" value="GNAT_dom"/>
</dbReference>
<reference evidence="2" key="2">
    <citation type="journal article" date="2021" name="PeerJ">
        <title>Extensive microbial diversity within the chicken gut microbiome revealed by metagenomics and culture.</title>
        <authorList>
            <person name="Gilroy R."/>
            <person name="Ravi A."/>
            <person name="Getino M."/>
            <person name="Pursley I."/>
            <person name="Horton D.L."/>
            <person name="Alikhan N.F."/>
            <person name="Baker D."/>
            <person name="Gharbi K."/>
            <person name="Hall N."/>
            <person name="Watson M."/>
            <person name="Adriaenssens E.M."/>
            <person name="Foster-Nyarko E."/>
            <person name="Jarju S."/>
            <person name="Secka A."/>
            <person name="Antonio M."/>
            <person name="Oren A."/>
            <person name="Chaudhuri R.R."/>
            <person name="La Ragione R."/>
            <person name="Hildebrand F."/>
            <person name="Pallen M.J."/>
        </authorList>
    </citation>
    <scope>NUCLEOTIDE SEQUENCE</scope>
    <source>
        <strain evidence="2">21143</strain>
    </source>
</reference>
<reference evidence="2" key="1">
    <citation type="submission" date="2020-10" db="EMBL/GenBank/DDBJ databases">
        <authorList>
            <person name="Gilroy R."/>
        </authorList>
    </citation>
    <scope>NUCLEOTIDE SEQUENCE</scope>
    <source>
        <strain evidence="2">21143</strain>
    </source>
</reference>
<comment type="caution">
    <text evidence="2">The sequence shown here is derived from an EMBL/GenBank/DDBJ whole genome shotgun (WGS) entry which is preliminary data.</text>
</comment>
<evidence type="ECO:0000313" key="2">
    <source>
        <dbReference type="EMBL" id="HIT39937.1"/>
    </source>
</evidence>
<dbReference type="Proteomes" id="UP000886722">
    <property type="component" value="Unassembled WGS sequence"/>
</dbReference>
<accession>A0A9D1GG74</accession>
<sequence>MLRLQPVTPTDKEALSYIEDLYVKSFPVDERRPFEKLVELLGNTPVFHLRLLCDGDKKVGFISYWQWPDLTYGEHFAVDPDERGGGYGGKALRLLCEELQTPVVLEVELPFDEMSRRRIGFYQRSGFTLSTLRYIQPPYFDGAQPLELHLMFYALPVPMESDAFSDFFCRVRDRLHRDVYGVAPGRYV</sequence>
<dbReference type="InterPro" id="IPR016181">
    <property type="entry name" value="Acyl_CoA_acyltransferase"/>
</dbReference>
<dbReference type="CDD" id="cd04301">
    <property type="entry name" value="NAT_SF"/>
    <property type="match status" value="1"/>
</dbReference>
<protein>
    <submittedName>
        <fullName evidence="2">GNAT family N-acetyltransferase</fullName>
    </submittedName>
</protein>
<dbReference type="Gene3D" id="3.40.630.30">
    <property type="match status" value="1"/>
</dbReference>
<dbReference type="Pfam" id="PF00583">
    <property type="entry name" value="Acetyltransf_1"/>
    <property type="match status" value="1"/>
</dbReference>
<dbReference type="SUPFAM" id="SSF55729">
    <property type="entry name" value="Acyl-CoA N-acyltransferases (Nat)"/>
    <property type="match status" value="1"/>
</dbReference>
<dbReference type="AlphaFoldDB" id="A0A9D1GG74"/>
<organism evidence="2 3">
    <name type="scientific">Candidatus Caccoplasma intestinavium</name>
    <dbReference type="NCBI Taxonomy" id="2840716"/>
    <lineage>
        <taxon>Bacteria</taxon>
        <taxon>Pseudomonadati</taxon>
        <taxon>Bacteroidota</taxon>
        <taxon>Bacteroidia</taxon>
        <taxon>Bacteroidales</taxon>
        <taxon>Bacteroidaceae</taxon>
        <taxon>Bacteroidaceae incertae sedis</taxon>
        <taxon>Candidatus Caccoplasma</taxon>
    </lineage>
</organism>
<name>A0A9D1GG74_9BACT</name>
<proteinExistence type="predicted"/>
<dbReference type="EMBL" id="DVKT01000060">
    <property type="protein sequence ID" value="HIT39937.1"/>
    <property type="molecule type" value="Genomic_DNA"/>
</dbReference>
<dbReference type="PROSITE" id="PS51186">
    <property type="entry name" value="GNAT"/>
    <property type="match status" value="1"/>
</dbReference>